<reference evidence="1" key="1">
    <citation type="submission" date="2019-04" db="EMBL/GenBank/DDBJ databases">
        <title>Microbes associate with the intestines of laboratory mice.</title>
        <authorList>
            <person name="Navarre W."/>
            <person name="Wong E."/>
            <person name="Huang K."/>
            <person name="Tropini C."/>
            <person name="Ng K."/>
            <person name="Yu B."/>
        </authorList>
    </citation>
    <scope>NUCLEOTIDE SEQUENCE</scope>
    <source>
        <strain evidence="1">NM01_1-7b</strain>
    </source>
</reference>
<proteinExistence type="predicted"/>
<dbReference type="Proteomes" id="UP000304953">
    <property type="component" value="Unassembled WGS sequence"/>
</dbReference>
<organism evidence="1 2">
    <name type="scientific">Petralouisia muris</name>
    <dbReference type="NCBI Taxonomy" id="3032872"/>
    <lineage>
        <taxon>Bacteria</taxon>
        <taxon>Bacillati</taxon>
        <taxon>Bacillota</taxon>
        <taxon>Clostridia</taxon>
        <taxon>Lachnospirales</taxon>
        <taxon>Lachnospiraceae</taxon>
        <taxon>Petralouisia</taxon>
    </lineage>
</organism>
<evidence type="ECO:0000313" key="2">
    <source>
        <dbReference type="Proteomes" id="UP000304953"/>
    </source>
</evidence>
<comment type="caution">
    <text evidence="1">The sequence shown here is derived from an EMBL/GenBank/DDBJ whole genome shotgun (WGS) entry which is preliminary data.</text>
</comment>
<evidence type="ECO:0000313" key="1">
    <source>
        <dbReference type="EMBL" id="TGY97315.1"/>
    </source>
</evidence>
<keyword evidence="2" id="KW-1185">Reference proteome</keyword>
<name>A0AC61RZ23_9FIRM</name>
<protein>
    <submittedName>
        <fullName evidence="1">Uncharacterized protein</fullName>
    </submittedName>
</protein>
<gene>
    <name evidence="1" type="ORF">E5329_05245</name>
</gene>
<accession>A0AC61RZ23</accession>
<dbReference type="EMBL" id="SRYA01000008">
    <property type="protein sequence ID" value="TGY97315.1"/>
    <property type="molecule type" value="Genomic_DNA"/>
</dbReference>
<sequence>MRRYVVATHGRMAEGIRSTAELIAGPQENFICINAYTDECQDPMPEFQKILKEFPEDEIVIMTDLMSGSVNNNAVMLTRDQRVHVITGISLVLVIGMLLSDPAADTKTVIEEALQEARAGMVSCENPGEEELEDEEF</sequence>